<dbReference type="InterPro" id="IPR005183">
    <property type="entry name" value="DUF305_CopM-like"/>
</dbReference>
<dbReference type="InterPro" id="IPR012347">
    <property type="entry name" value="Ferritin-like"/>
</dbReference>
<evidence type="ECO:0000256" key="1">
    <source>
        <dbReference type="SAM" id="MobiDB-lite"/>
    </source>
</evidence>
<accession>A0A3M2LKA9</accession>
<dbReference type="PANTHER" id="PTHR36933:SF1">
    <property type="entry name" value="SLL0788 PROTEIN"/>
    <property type="match status" value="1"/>
</dbReference>
<feature type="region of interest" description="Disordered" evidence="1">
    <location>
        <begin position="1"/>
        <end position="53"/>
    </location>
</feature>
<organism evidence="3 4">
    <name type="scientific">Streptomyces triticirhizae</name>
    <dbReference type="NCBI Taxonomy" id="2483353"/>
    <lineage>
        <taxon>Bacteria</taxon>
        <taxon>Bacillati</taxon>
        <taxon>Actinomycetota</taxon>
        <taxon>Actinomycetes</taxon>
        <taxon>Kitasatosporales</taxon>
        <taxon>Streptomycetaceae</taxon>
        <taxon>Streptomyces</taxon>
    </lineage>
</organism>
<dbReference type="PANTHER" id="PTHR36933">
    <property type="entry name" value="SLL0788 PROTEIN"/>
    <property type="match status" value="1"/>
</dbReference>
<dbReference type="Pfam" id="PF03713">
    <property type="entry name" value="DUF305"/>
    <property type="match status" value="1"/>
</dbReference>
<dbReference type="Proteomes" id="UP000278673">
    <property type="component" value="Unassembled WGS sequence"/>
</dbReference>
<protein>
    <submittedName>
        <fullName evidence="3">DUF305 domain-containing protein</fullName>
    </submittedName>
</protein>
<comment type="caution">
    <text evidence="3">The sequence shown here is derived from an EMBL/GenBank/DDBJ whole genome shotgun (WGS) entry which is preliminary data.</text>
</comment>
<dbReference type="AlphaFoldDB" id="A0A3M2LKA9"/>
<feature type="domain" description="DUF305" evidence="2">
    <location>
        <begin position="59"/>
        <end position="211"/>
    </location>
</feature>
<feature type="region of interest" description="Disordered" evidence="1">
    <location>
        <begin position="114"/>
        <end position="136"/>
    </location>
</feature>
<gene>
    <name evidence="3" type="ORF">EBN88_18030</name>
</gene>
<evidence type="ECO:0000259" key="2">
    <source>
        <dbReference type="Pfam" id="PF03713"/>
    </source>
</evidence>
<name>A0A3M2LKA9_9ACTN</name>
<feature type="compositionally biased region" description="Basic and acidic residues" evidence="1">
    <location>
        <begin position="114"/>
        <end position="135"/>
    </location>
</feature>
<reference evidence="3 4" key="1">
    <citation type="submission" date="2018-10" db="EMBL/GenBank/DDBJ databases">
        <title>Isolation, diversity and antifungal activity of actinobacteria from wheat.</title>
        <authorList>
            <person name="Han C."/>
        </authorList>
    </citation>
    <scope>NUCLEOTIDE SEQUENCE [LARGE SCALE GENOMIC DNA]</scope>
    <source>
        <strain evidence="3 4">NEAU-YY642</strain>
    </source>
</reference>
<evidence type="ECO:0000313" key="3">
    <source>
        <dbReference type="EMBL" id="RMI37907.1"/>
    </source>
</evidence>
<proteinExistence type="predicted"/>
<sequence length="212" mass="22215">MLAAGWGLTACSGDDGEAAAQEERPQVIAPGAPGEDAEILSPEEAAERLPEPGEPDAADIGYMHRMVDHHGQALQMSELALERAENEAVRGIAERIAASQGPEIEVMRAWLDDRGAGGEPGDHEGHGDHGEHGGEGEAMPGMARPEELAELAAAEGVAFDALFLELMTRHHEGAVTMAAEVLGTTTDQTVEQLATDVIATQNAEIDRMAALA</sequence>
<keyword evidence="4" id="KW-1185">Reference proteome</keyword>
<dbReference type="Gene3D" id="1.20.1260.10">
    <property type="match status" value="1"/>
</dbReference>
<dbReference type="EMBL" id="RFFJ01000102">
    <property type="protein sequence ID" value="RMI37907.1"/>
    <property type="molecule type" value="Genomic_DNA"/>
</dbReference>
<evidence type="ECO:0000313" key="4">
    <source>
        <dbReference type="Proteomes" id="UP000278673"/>
    </source>
</evidence>